<dbReference type="EMBL" id="CM020619">
    <property type="protein sequence ID" value="KAK1864608.1"/>
    <property type="molecule type" value="Genomic_DNA"/>
</dbReference>
<keyword evidence="2" id="KW-1185">Reference proteome</keyword>
<protein>
    <submittedName>
        <fullName evidence="1">Uncharacterized protein</fullName>
    </submittedName>
</protein>
<evidence type="ECO:0000313" key="2">
    <source>
        <dbReference type="Proteomes" id="UP000798662"/>
    </source>
</evidence>
<comment type="caution">
    <text evidence="1">The sequence shown here is derived from an EMBL/GenBank/DDBJ whole genome shotgun (WGS) entry which is preliminary data.</text>
</comment>
<organism evidence="1 2">
    <name type="scientific">Pyropia yezoensis</name>
    <name type="common">Susabi-nori</name>
    <name type="synonym">Porphyra yezoensis</name>
    <dbReference type="NCBI Taxonomy" id="2788"/>
    <lineage>
        <taxon>Eukaryota</taxon>
        <taxon>Rhodophyta</taxon>
        <taxon>Bangiophyceae</taxon>
        <taxon>Bangiales</taxon>
        <taxon>Bangiaceae</taxon>
        <taxon>Pyropia</taxon>
    </lineage>
</organism>
<reference evidence="1" key="1">
    <citation type="submission" date="2019-11" db="EMBL/GenBank/DDBJ databases">
        <title>Nori genome reveals adaptations in red seaweeds to the harsh intertidal environment.</title>
        <authorList>
            <person name="Wang D."/>
            <person name="Mao Y."/>
        </authorList>
    </citation>
    <scope>NUCLEOTIDE SEQUENCE</scope>
    <source>
        <tissue evidence="1">Gametophyte</tissue>
    </source>
</reference>
<name>A0ACC3C3C6_PYRYE</name>
<gene>
    <name evidence="1" type="ORF">I4F81_007153</name>
</gene>
<dbReference type="Proteomes" id="UP000798662">
    <property type="component" value="Chromosome 2"/>
</dbReference>
<proteinExistence type="predicted"/>
<evidence type="ECO:0000313" key="1">
    <source>
        <dbReference type="EMBL" id="KAK1864608.1"/>
    </source>
</evidence>
<sequence length="1012" mass="105558">MVAQQQAAAHVQQLATAAHVQQLATAAHAQQAAQAHHARQAAIAHQLAASQQQAAVAARIARSSAASAAASSAAHAQQVAASAARHQKMSGNAPPSSIAAAASASNGGGGGGGSGRDARGHPPSLSGARPEEPSDRVASGGEMRERDGLKVEDALAYLEQVKNQFGAEPEVYNRFLDIMKKFKAQSIDTTQVIKRVAYLFREKRPLILGFNTFLPPGYRIELRDDPVTGSSMAGFSAPDCGAGKPVEFDQAVMYVNKIKARFTTADDQYKTFLDILQTYQKEQRTIEEVYEQVAKLFRDHKDLLDEFTHFLPESLPVASQYSLAAQARQRREALAGDFIKCLSLFSRHIISRDELLRLADDIFTDSHKHLTDAFRALLASAAPSAPSTATAHLRSLPRPTPSPPAPAGVDFHALDMVYGRHGRAVVDFVRLNPVLAAPVVLARLRTQLASWKHARRQLGGVWRTEPFRSSSSLTGALARSASAVNVVEQQPRERGETPPVAAPSGDDNGNVVVPLPGGAVTVHNNGCMDTAELVGSLLSTRRYGGFWMYSYVRCAPDYLLARRLLWEALEWQLRDGDGAAAVAVTVWLDGFLDSLLGGGGDESDVVSDATAAAPGSPVNDVAGNEIDGGSSAGGAAHVKRELGCHPPAAGGVTGGVDDGLMGGVGAGSAVRVPEEAAGSSGGSDGTLSPSGAAGPGALHVLYGDVPLYTVVRLTAALCDKLHVVNALAEEVREPLLQLLNDALCGRLTIPLYTAGLRALLHLPEAVGGAAGLGATAIAVGDSRGDAGAGAGESRTPAELASGPVEQVGNGAPSGRDSEKSDAGDTISLPNRGGGDSTMDVDAGEGAVDSIHDVKPALPAVESLGISEADANALFNLPLVTSTWAVAVMRVALSPTSTTSALLELHTTARQTDESIYLVRAAASMARSGGAPPSAASSAAGPSPLRRGRPVGRRFVPEGGEDWMYVPRSRPLGRPPPPQQSRTVALERLCSRMAGGRAPLDQQGEVERDGTAM</sequence>
<accession>A0ACC3C3C6</accession>